<dbReference type="HOGENOM" id="CLU_032753_1_0_1"/>
<evidence type="ECO:0000256" key="15">
    <source>
        <dbReference type="ARBA" id="ARBA00023157"/>
    </source>
</evidence>
<evidence type="ECO:0000256" key="1">
    <source>
        <dbReference type="ARBA" id="ARBA00001936"/>
    </source>
</evidence>
<keyword evidence="16" id="KW-0325">Glycoprotein</keyword>
<dbReference type="Proteomes" id="UP000030746">
    <property type="component" value="Unassembled WGS sequence"/>
</dbReference>
<keyword evidence="11" id="KW-0735">Signal-anchor</keyword>
<evidence type="ECO:0000256" key="18">
    <source>
        <dbReference type="ARBA" id="ARBA00029663"/>
    </source>
</evidence>
<feature type="disulfide bond" evidence="25">
    <location>
        <begin position="114"/>
        <end position="128"/>
    </location>
</feature>
<keyword evidence="14" id="KW-0472">Membrane</keyword>
<evidence type="ECO:0000256" key="4">
    <source>
        <dbReference type="ARBA" id="ARBA00011011"/>
    </source>
</evidence>
<name>V4B6U8_LOTGI</name>
<dbReference type="EC" id="2.4.1.143" evidence="5"/>
<dbReference type="InterPro" id="IPR029044">
    <property type="entry name" value="Nucleotide-diphossugar_trans"/>
</dbReference>
<feature type="binding site" evidence="24">
    <location>
        <position position="288"/>
    </location>
    <ligand>
        <name>Mn(2+)</name>
        <dbReference type="ChEBI" id="CHEBI:29035"/>
    </ligand>
</feature>
<evidence type="ECO:0000256" key="7">
    <source>
        <dbReference type="ARBA" id="ARBA00022676"/>
    </source>
</evidence>
<feature type="disulfide bond" evidence="25">
    <location>
        <begin position="292"/>
        <end position="301"/>
    </location>
</feature>
<keyword evidence="10 24" id="KW-0479">Metal-binding</keyword>
<evidence type="ECO:0000256" key="6">
    <source>
        <dbReference type="ARBA" id="ARBA00014817"/>
    </source>
</evidence>
<dbReference type="SUPFAM" id="SSF53448">
    <property type="entry name" value="Nucleotide-diphospho-sugar transferases"/>
    <property type="match status" value="1"/>
</dbReference>
<keyword evidence="8" id="KW-0808">Transferase</keyword>
<evidence type="ECO:0000256" key="17">
    <source>
        <dbReference type="ARBA" id="ARBA00023211"/>
    </source>
</evidence>
<keyword evidence="9" id="KW-0812">Transmembrane</keyword>
<dbReference type="RefSeq" id="XP_009065392.1">
    <property type="nucleotide sequence ID" value="XM_009067144.1"/>
</dbReference>
<feature type="binding site" evidence="23">
    <location>
        <position position="72"/>
    </location>
    <ligand>
        <name>substrate</name>
    </ligand>
</feature>
<accession>V4B6U8</accession>
<feature type="disulfide bond" evidence="25">
    <location>
        <begin position="249"/>
        <end position="272"/>
    </location>
</feature>
<organism evidence="26 27">
    <name type="scientific">Lottia gigantea</name>
    <name type="common">Giant owl limpet</name>
    <dbReference type="NCBI Taxonomy" id="225164"/>
    <lineage>
        <taxon>Eukaryota</taxon>
        <taxon>Metazoa</taxon>
        <taxon>Spiralia</taxon>
        <taxon>Lophotrochozoa</taxon>
        <taxon>Mollusca</taxon>
        <taxon>Gastropoda</taxon>
        <taxon>Patellogastropoda</taxon>
        <taxon>Lottioidea</taxon>
        <taxon>Lottiidae</taxon>
        <taxon>Lottia</taxon>
    </lineage>
</organism>
<evidence type="ECO:0000256" key="2">
    <source>
        <dbReference type="ARBA" id="ARBA00004323"/>
    </source>
</evidence>
<dbReference type="STRING" id="225164.V4B6U8"/>
<proteinExistence type="inferred from homology"/>
<feature type="disulfide bond" evidence="25">
    <location>
        <begin position="254"/>
        <end position="354"/>
    </location>
</feature>
<evidence type="ECO:0000256" key="20">
    <source>
        <dbReference type="ARBA" id="ARBA00032552"/>
    </source>
</evidence>
<dbReference type="GeneID" id="20230351"/>
<dbReference type="Gene3D" id="3.90.550.10">
    <property type="entry name" value="Spore Coat Polysaccharide Biosynthesis Protein SpsA, Chain A"/>
    <property type="match status" value="1"/>
</dbReference>
<evidence type="ECO:0000313" key="26">
    <source>
        <dbReference type="EMBL" id="ESO84274.1"/>
    </source>
</evidence>
<evidence type="ECO:0000256" key="9">
    <source>
        <dbReference type="ARBA" id="ARBA00022692"/>
    </source>
</evidence>
<comment type="similarity">
    <text evidence="4">Belongs to the glycosyltransferase 16 (GT16) protein family.</text>
</comment>
<comment type="subcellular location">
    <subcellularLocation>
        <location evidence="2">Golgi apparatus membrane</location>
        <topology evidence="2">Single-pass type II membrane protein</topology>
    </subcellularLocation>
</comment>
<keyword evidence="15 25" id="KW-1015">Disulfide bond</keyword>
<evidence type="ECO:0000256" key="22">
    <source>
        <dbReference type="ARBA" id="ARBA00093257"/>
    </source>
</evidence>
<evidence type="ECO:0000256" key="10">
    <source>
        <dbReference type="ARBA" id="ARBA00022723"/>
    </source>
</evidence>
<keyword evidence="17 24" id="KW-0464">Manganese</keyword>
<evidence type="ECO:0000313" key="27">
    <source>
        <dbReference type="Proteomes" id="UP000030746"/>
    </source>
</evidence>
<dbReference type="UniPathway" id="UPA00378"/>
<dbReference type="GO" id="GO:0046872">
    <property type="term" value="F:metal ion binding"/>
    <property type="evidence" value="ECO:0007669"/>
    <property type="project" value="UniProtKB-KW"/>
</dbReference>
<dbReference type="EMBL" id="KB203566">
    <property type="protein sequence ID" value="ESO84274.1"/>
    <property type="molecule type" value="Genomic_DNA"/>
</dbReference>
<keyword evidence="12" id="KW-1133">Transmembrane helix</keyword>
<keyword evidence="27" id="KW-1185">Reference proteome</keyword>
<dbReference type="GO" id="GO:0005795">
    <property type="term" value="C:Golgi stack"/>
    <property type="evidence" value="ECO:0007669"/>
    <property type="project" value="InterPro"/>
</dbReference>
<dbReference type="GO" id="GO:0008455">
    <property type="term" value="F:alpha-1,6-mannosylglycoprotein 2-beta-N-acetylglucosaminyltransferase activity"/>
    <property type="evidence" value="ECO:0007669"/>
    <property type="project" value="UniProtKB-EC"/>
</dbReference>
<keyword evidence="13" id="KW-0333">Golgi apparatus</keyword>
<evidence type="ECO:0000256" key="8">
    <source>
        <dbReference type="ARBA" id="ARBA00022679"/>
    </source>
</evidence>
<comment type="pathway">
    <text evidence="3">Protein modification; protein glycosylation.</text>
</comment>
<comment type="cofactor">
    <cofactor evidence="1 24">
        <name>Mn(2+)</name>
        <dbReference type="ChEBI" id="CHEBI:29035"/>
    </cofactor>
</comment>
<dbReference type="GO" id="GO:0006487">
    <property type="term" value="P:protein N-linked glycosylation"/>
    <property type="evidence" value="ECO:0007669"/>
    <property type="project" value="TreeGrafter"/>
</dbReference>
<evidence type="ECO:0000256" key="11">
    <source>
        <dbReference type="ARBA" id="ARBA00022968"/>
    </source>
</evidence>
<dbReference type="KEGG" id="lgi:LOTGIDRAFT_108438"/>
<dbReference type="OMA" id="YYHESIN"/>
<dbReference type="PANTHER" id="PTHR12871:SF0">
    <property type="entry name" value="ALPHA-1,6-MANNOSYL-GLYCOPROTEIN 2-BETA-N-ACETYLGLUCOSAMINYLTRANSFERASE"/>
    <property type="match status" value="1"/>
</dbReference>
<sequence>MFNINDKEELNKFVQTANEQQTIRNHFSPDLSEFGVVILVQVHKRPGDLRILIDSLKSVKGIEKTLVVFSHDVVLPEVHKLIQDIQFCPVMQIFFPYAIQLYDGRFPGDSKNDCPRDISMKKAKEIKCNNADNPDKFKHYREAKFTQMKHHWLWKIHFVFNNVKILQKFKGMVLRLDNDYYLAPDILHIITLMRKHSMEHDENMFILGNHEIFSGESYSDVSVISNNWFTGVGRGMAFTRELWQQIVACIDIFCSFDDYNWDWSLHKVVTDCIKGLKVMKPKASRIFHVGQCHGFHKHSMCTSEEILTRITKYLRTNKEFMFPHKLIFDKRINNAVNNVSGYGGWGDPRDYKLCKAIVSSASQAEHVIRSINKSHQLK</sequence>
<evidence type="ECO:0000256" key="21">
    <source>
        <dbReference type="ARBA" id="ARBA00032915"/>
    </source>
</evidence>
<feature type="binding site" evidence="23">
    <location>
        <begin position="41"/>
        <end position="45"/>
    </location>
    <ligand>
        <name>substrate</name>
    </ligand>
</feature>
<gene>
    <name evidence="26" type="ORF">LOTGIDRAFT_108438</name>
</gene>
<protein>
    <recommendedName>
        <fullName evidence="6">Alpha-1,6-mannosyl-glycoprotein 2-beta-N-acetylglucosaminyltransferase</fullName>
        <ecNumber evidence="5">2.4.1.143</ecNumber>
    </recommendedName>
    <alternativeName>
        <fullName evidence="21">Beta-1,2-N-acetylglucosaminyltransferase II</fullName>
    </alternativeName>
    <alternativeName>
        <fullName evidence="20">GlcNAc-T II</fullName>
    </alternativeName>
    <alternativeName>
        <fullName evidence="19">Mannoside acetylglucosaminyltransferase 2</fullName>
    </alternativeName>
    <alternativeName>
        <fullName evidence="18">N-glycosyl-oligosaccharide-glycoprotein N-acetylglucosaminyltransferase II</fullName>
    </alternativeName>
</protein>
<evidence type="ECO:0000256" key="5">
    <source>
        <dbReference type="ARBA" id="ARBA00012613"/>
    </source>
</evidence>
<feature type="binding site" evidence="24">
    <location>
        <position position="179"/>
    </location>
    <ligand>
        <name>Mn(2+)</name>
        <dbReference type="ChEBI" id="CHEBI:29035"/>
    </ligand>
</feature>
<evidence type="ECO:0000256" key="14">
    <source>
        <dbReference type="ARBA" id="ARBA00023136"/>
    </source>
</evidence>
<dbReference type="GO" id="GO:0000139">
    <property type="term" value="C:Golgi membrane"/>
    <property type="evidence" value="ECO:0007669"/>
    <property type="project" value="UniProtKB-SubCell"/>
</dbReference>
<evidence type="ECO:0000256" key="25">
    <source>
        <dbReference type="PIRSR" id="PIRSR607754-3"/>
    </source>
</evidence>
<dbReference type="PANTHER" id="PTHR12871">
    <property type="entry name" value="BETA-1,2-N-ACETYLGLUCOSAMINYLTRANSFERASE II"/>
    <property type="match status" value="1"/>
</dbReference>
<dbReference type="GO" id="GO:0009312">
    <property type="term" value="P:oligosaccharide biosynthetic process"/>
    <property type="evidence" value="ECO:0007669"/>
    <property type="project" value="InterPro"/>
</dbReference>
<evidence type="ECO:0000256" key="13">
    <source>
        <dbReference type="ARBA" id="ARBA00023034"/>
    </source>
</evidence>
<evidence type="ECO:0000256" key="19">
    <source>
        <dbReference type="ARBA" id="ARBA00031203"/>
    </source>
</evidence>
<evidence type="ECO:0000256" key="16">
    <source>
        <dbReference type="ARBA" id="ARBA00023180"/>
    </source>
</evidence>
<comment type="catalytic activity">
    <reaction evidence="22">
        <text>an N(4)-{beta-D-GlcNAc-(1-&gt;2)-alpha-D-Man-(1-&gt;3)-[alpha-D-Man-(1-&gt;6)]-beta-D-Man-(1-&gt;4)-beta-D-GlcNAc-(1-&gt;4)-beta-D-GlcNAc}-L-asparaginyl-[protein] + UDP-N-acetyl-alpha-D-glucosamine = N(4)-{beta-D-GlcNAc-(1-&gt;2)-alpha-D-Man-(1-&gt;3)-[beta-D-GlcNAc-(1-&gt;2)-alpha-D-Man-(1-&gt;6)]-beta-D-Man-(1-&gt;4)-beta-D-GlcNAc-(1-&gt;4)-beta-D-GlcNAc}-L-asparaginyl-[protein] + UDP + H(+)</text>
        <dbReference type="Rhea" id="RHEA:12941"/>
        <dbReference type="Rhea" id="RHEA-COMP:13526"/>
        <dbReference type="Rhea" id="RHEA-COMP:14369"/>
        <dbReference type="ChEBI" id="CHEBI:15378"/>
        <dbReference type="ChEBI" id="CHEBI:57705"/>
        <dbReference type="ChEBI" id="CHEBI:58223"/>
        <dbReference type="ChEBI" id="CHEBI:60615"/>
        <dbReference type="ChEBI" id="CHEBI:60651"/>
        <dbReference type="EC" id="2.4.1.143"/>
    </reaction>
</comment>
<evidence type="ECO:0000256" key="12">
    <source>
        <dbReference type="ARBA" id="ARBA00022989"/>
    </source>
</evidence>
<dbReference type="CTD" id="20230351"/>
<reference evidence="26 27" key="1">
    <citation type="journal article" date="2013" name="Nature">
        <title>Insights into bilaterian evolution from three spiralian genomes.</title>
        <authorList>
            <person name="Simakov O."/>
            <person name="Marletaz F."/>
            <person name="Cho S.J."/>
            <person name="Edsinger-Gonzales E."/>
            <person name="Havlak P."/>
            <person name="Hellsten U."/>
            <person name="Kuo D.H."/>
            <person name="Larsson T."/>
            <person name="Lv J."/>
            <person name="Arendt D."/>
            <person name="Savage R."/>
            <person name="Osoegawa K."/>
            <person name="de Jong P."/>
            <person name="Grimwood J."/>
            <person name="Chapman J.A."/>
            <person name="Shapiro H."/>
            <person name="Aerts A."/>
            <person name="Otillar R.P."/>
            <person name="Terry A.Y."/>
            <person name="Boore J.L."/>
            <person name="Grigoriev I.V."/>
            <person name="Lindberg D.R."/>
            <person name="Seaver E.C."/>
            <person name="Weisblat D.A."/>
            <person name="Putnam N.H."/>
            <person name="Rokhsar D.S."/>
        </authorList>
    </citation>
    <scope>NUCLEOTIDE SEQUENCE [LARGE SCALE GENOMIC DNA]</scope>
</reference>
<dbReference type="OrthoDB" id="6019616at2759"/>
<keyword evidence="7" id="KW-0328">Glycosyltransferase</keyword>
<evidence type="ECO:0000256" key="24">
    <source>
        <dbReference type="PIRSR" id="PIRSR607754-2"/>
    </source>
</evidence>
<evidence type="ECO:0000256" key="3">
    <source>
        <dbReference type="ARBA" id="ARBA00004922"/>
    </source>
</evidence>
<feature type="binding site" evidence="23">
    <location>
        <begin position="147"/>
        <end position="151"/>
    </location>
    <ligand>
        <name>substrate</name>
    </ligand>
</feature>
<evidence type="ECO:0000256" key="23">
    <source>
        <dbReference type="PIRSR" id="PIRSR607754-1"/>
    </source>
</evidence>
<dbReference type="AlphaFoldDB" id="V4B6U8"/>
<dbReference type="Pfam" id="PF05060">
    <property type="entry name" value="MGAT2"/>
    <property type="match status" value="1"/>
</dbReference>
<dbReference type="InterPro" id="IPR007754">
    <property type="entry name" value="GlcNAc_II"/>
</dbReference>